<keyword evidence="12 13" id="KW-0464">Manganese</keyword>
<dbReference type="EC" id="3.1.12.1" evidence="3 13"/>
<keyword evidence="7 13" id="KW-0378">Hydrolase</keyword>
<dbReference type="GO" id="GO:0046872">
    <property type="term" value="F:metal ion binding"/>
    <property type="evidence" value="ECO:0007669"/>
    <property type="project" value="UniProtKB-KW"/>
</dbReference>
<dbReference type="Pfam" id="PF01930">
    <property type="entry name" value="Cas_Cas4"/>
    <property type="match status" value="1"/>
</dbReference>
<dbReference type="GO" id="GO:0051607">
    <property type="term" value="P:defense response to virus"/>
    <property type="evidence" value="ECO:0007669"/>
    <property type="project" value="UniProtKB-KW"/>
</dbReference>
<evidence type="ECO:0000256" key="9">
    <source>
        <dbReference type="ARBA" id="ARBA00023004"/>
    </source>
</evidence>
<comment type="cofactor">
    <cofactor evidence="13">
        <name>iron-sulfur cluster</name>
        <dbReference type="ChEBI" id="CHEBI:30408"/>
    </cofactor>
</comment>
<dbReference type="NCBIfam" id="TIGR00372">
    <property type="entry name" value="cas4"/>
    <property type="match status" value="1"/>
</dbReference>
<dbReference type="GO" id="GO:0051536">
    <property type="term" value="F:iron-sulfur cluster binding"/>
    <property type="evidence" value="ECO:0007669"/>
    <property type="project" value="UniProtKB-KW"/>
</dbReference>
<evidence type="ECO:0000256" key="7">
    <source>
        <dbReference type="ARBA" id="ARBA00022801"/>
    </source>
</evidence>
<evidence type="ECO:0000313" key="15">
    <source>
        <dbReference type="EMBL" id="AGK60683.1"/>
    </source>
</evidence>
<evidence type="ECO:0000256" key="3">
    <source>
        <dbReference type="ARBA" id="ARBA00012768"/>
    </source>
</evidence>
<comment type="cofactor">
    <cofactor evidence="1">
        <name>[4Fe-4S] cluster</name>
        <dbReference type="ChEBI" id="CHEBI:49883"/>
    </cofactor>
</comment>
<dbReference type="InterPro" id="IPR051827">
    <property type="entry name" value="Cas4_exonuclease"/>
</dbReference>
<dbReference type="Proteomes" id="UP000013307">
    <property type="component" value="Chromosome"/>
</dbReference>
<dbReference type="GeneID" id="15392308"/>
<dbReference type="eggNOG" id="arCOG00793">
    <property type="taxonomic scope" value="Archaea"/>
</dbReference>
<evidence type="ECO:0000256" key="4">
    <source>
        <dbReference type="ARBA" id="ARBA00020049"/>
    </source>
</evidence>
<dbReference type="InterPro" id="IPR022765">
    <property type="entry name" value="Dna2/Cas4_DUF83"/>
</dbReference>
<keyword evidence="9 13" id="KW-0408">Iron</keyword>
<dbReference type="Gene3D" id="3.90.320.10">
    <property type="match status" value="1"/>
</dbReference>
<protein>
    <recommendedName>
        <fullName evidence="4 13">CRISPR-associated exonuclease Cas4</fullName>
        <ecNumber evidence="3 13">3.1.12.1</ecNumber>
    </recommendedName>
</protein>
<reference evidence="15 16" key="1">
    <citation type="journal article" date="2013" name="Genome Announc.">
        <title>Complete Genome Sequence of the Thermophilic and Facultatively Chemolithoautotrophic Sulfate Reducer Archaeoglobus sulfaticallidus Strain PM70-1T.</title>
        <authorList>
            <person name="Stokke R."/>
            <person name="Hocking W.P."/>
            <person name="Steinsbu B.O."/>
            <person name="Steen I.H."/>
        </authorList>
    </citation>
    <scope>NUCLEOTIDE SEQUENCE [LARGE SCALE GENOMIC DNA]</scope>
    <source>
        <strain evidence="15">PM70-1</strain>
    </source>
</reference>
<comment type="cofactor">
    <cofactor evidence="13">
        <name>Mg(2+)</name>
        <dbReference type="ChEBI" id="CHEBI:18420"/>
    </cofactor>
    <cofactor evidence="13">
        <name>Mn(2+)</name>
        <dbReference type="ChEBI" id="CHEBI:29035"/>
    </cofactor>
    <text evidence="13">Mg(2+) or Mn(2+) required for ssDNA cleavage activity.</text>
</comment>
<evidence type="ECO:0000256" key="10">
    <source>
        <dbReference type="ARBA" id="ARBA00023014"/>
    </source>
</evidence>
<sequence length="219" mass="25772">MEFVSVSEVTSYAYCPRYCYFIQRYGESYGRGMALKEIYLSIRKGLDAEWAKARFLSLGGDEGIFSSAIEDFRFNGSLNELVPVDWEVSLTNEKFRLKGVVDEIVTKNEMLYPLSISYKAPERGVWFKDRVKITCFCILLEEKLKDKVKRGFVYYCRDGRLRDVEISRKDRMTVLRMIERVIRLRKNFIPERKESGKCKFCSFRENCLTMKTSFASKFL</sequence>
<dbReference type="HOGENOM" id="CLU_1248228_0_0_2"/>
<feature type="domain" description="DUF83" evidence="14">
    <location>
        <begin position="129"/>
        <end position="208"/>
    </location>
</feature>
<keyword evidence="10 13" id="KW-0411">Iron-sulfur</keyword>
<dbReference type="AlphaFoldDB" id="N0BCF9"/>
<keyword evidence="6 13" id="KW-0479">Metal-binding</keyword>
<evidence type="ECO:0000256" key="11">
    <source>
        <dbReference type="ARBA" id="ARBA00023118"/>
    </source>
</evidence>
<dbReference type="InterPro" id="IPR011604">
    <property type="entry name" value="PDDEXK-like_dom_sf"/>
</dbReference>
<dbReference type="EMBL" id="CP005290">
    <property type="protein sequence ID" value="AGK60683.1"/>
    <property type="molecule type" value="Genomic_DNA"/>
</dbReference>
<organism evidence="15 16">
    <name type="scientific">Archaeoglobus sulfaticallidus PM70-1</name>
    <dbReference type="NCBI Taxonomy" id="387631"/>
    <lineage>
        <taxon>Archaea</taxon>
        <taxon>Methanobacteriati</taxon>
        <taxon>Methanobacteriota</taxon>
        <taxon>Archaeoglobi</taxon>
        <taxon>Archaeoglobales</taxon>
        <taxon>Archaeoglobaceae</taxon>
        <taxon>Archaeoglobus</taxon>
    </lineage>
</organism>
<dbReference type="GO" id="GO:0004527">
    <property type="term" value="F:exonuclease activity"/>
    <property type="evidence" value="ECO:0007669"/>
    <property type="project" value="UniProtKB-KW"/>
</dbReference>
<keyword evidence="5 13" id="KW-0540">Nuclease</keyword>
<accession>N0BCF9</accession>
<dbReference type="RefSeq" id="WP_015590282.1">
    <property type="nucleotide sequence ID" value="NC_021169.1"/>
</dbReference>
<keyword evidence="16" id="KW-1185">Reference proteome</keyword>
<dbReference type="PANTHER" id="PTHR36531">
    <property type="entry name" value="CRISPR-ASSOCIATED EXONUCLEASE CAS4"/>
    <property type="match status" value="1"/>
</dbReference>
<keyword evidence="8 13" id="KW-0269">Exonuclease</keyword>
<dbReference type="STRING" id="387631.Asulf_00665"/>
<evidence type="ECO:0000256" key="8">
    <source>
        <dbReference type="ARBA" id="ARBA00022839"/>
    </source>
</evidence>
<evidence type="ECO:0000256" key="6">
    <source>
        <dbReference type="ARBA" id="ARBA00022723"/>
    </source>
</evidence>
<keyword evidence="11 13" id="KW-0051">Antiviral defense</keyword>
<name>N0BCF9_9EURY</name>
<dbReference type="PANTHER" id="PTHR36531:SF6">
    <property type="entry name" value="DNA REPLICATION ATP-DEPENDENT HELICASE_NUCLEASE DNA2"/>
    <property type="match status" value="1"/>
</dbReference>
<comment type="similarity">
    <text evidence="2 13">Belongs to the CRISPR-associated exonuclease Cas4 family.</text>
</comment>
<dbReference type="KEGG" id="ast:Asulf_00665"/>
<dbReference type="OrthoDB" id="26676at2157"/>
<evidence type="ECO:0000313" key="16">
    <source>
        <dbReference type="Proteomes" id="UP000013307"/>
    </source>
</evidence>
<evidence type="ECO:0000256" key="2">
    <source>
        <dbReference type="ARBA" id="ARBA00009189"/>
    </source>
</evidence>
<dbReference type="InterPro" id="IPR013343">
    <property type="entry name" value="CRISPR-assoc_prot_Cas4"/>
</dbReference>
<comment type="function">
    <text evidence="13">CRISPR (clustered regularly interspaced short palindromic repeat) is an adaptive immune system that provides protection against mobile genetic elements (viruses, transposable elements and conjugative plasmids). CRISPR clusters contain sequences complementary to antecedent mobile elements and target invading nucleic acids. CRISPR clusters are transcribed and processed into CRISPR RNA (crRNA).</text>
</comment>
<evidence type="ECO:0000256" key="13">
    <source>
        <dbReference type="RuleBase" id="RU365022"/>
    </source>
</evidence>
<proteinExistence type="inferred from homology"/>
<evidence type="ECO:0000256" key="1">
    <source>
        <dbReference type="ARBA" id="ARBA00001966"/>
    </source>
</evidence>
<evidence type="ECO:0000256" key="12">
    <source>
        <dbReference type="ARBA" id="ARBA00023211"/>
    </source>
</evidence>
<evidence type="ECO:0000259" key="14">
    <source>
        <dbReference type="Pfam" id="PF01930"/>
    </source>
</evidence>
<gene>
    <name evidence="15" type="ORF">Asulf_00665</name>
</gene>
<evidence type="ECO:0000256" key="5">
    <source>
        <dbReference type="ARBA" id="ARBA00022722"/>
    </source>
</evidence>